<dbReference type="Proteomes" id="UP000237608">
    <property type="component" value="Unassembled WGS sequence"/>
</dbReference>
<dbReference type="InterPro" id="IPR036013">
    <property type="entry name" value="Band_7/SPFH_dom_sf"/>
</dbReference>
<proteinExistence type="predicted"/>
<evidence type="ECO:0000256" key="1">
    <source>
        <dbReference type="ARBA" id="ARBA00004167"/>
    </source>
</evidence>
<organism evidence="3 4">
    <name type="scientific">Polaribacter gangjinensis</name>
    <dbReference type="NCBI Taxonomy" id="574710"/>
    <lineage>
        <taxon>Bacteria</taxon>
        <taxon>Pseudomonadati</taxon>
        <taxon>Bacteroidota</taxon>
        <taxon>Flavobacteriia</taxon>
        <taxon>Flavobacteriales</taxon>
        <taxon>Flavobacteriaceae</taxon>
    </lineage>
</organism>
<gene>
    <name evidence="3" type="ORF">BTO13_12415</name>
</gene>
<dbReference type="SMART" id="SM00244">
    <property type="entry name" value="PHB"/>
    <property type="match status" value="1"/>
</dbReference>
<dbReference type="CDD" id="cd03401">
    <property type="entry name" value="SPFH_prohibitin"/>
    <property type="match status" value="1"/>
</dbReference>
<dbReference type="InterPro" id="IPR001107">
    <property type="entry name" value="Band_7"/>
</dbReference>
<comment type="caution">
    <text evidence="3">The sequence shown here is derived from an EMBL/GenBank/DDBJ whole genome shotgun (WGS) entry which is preliminary data.</text>
</comment>
<name>A0A2S7WEF7_9FLAO</name>
<dbReference type="EMBL" id="MSCL01000001">
    <property type="protein sequence ID" value="PQJ75977.1"/>
    <property type="molecule type" value="Genomic_DNA"/>
</dbReference>
<dbReference type="Gene3D" id="3.30.479.30">
    <property type="entry name" value="Band 7 domain"/>
    <property type="match status" value="1"/>
</dbReference>
<keyword evidence="4" id="KW-1185">Reference proteome</keyword>
<dbReference type="InterPro" id="IPR000163">
    <property type="entry name" value="Prohibitin"/>
</dbReference>
<feature type="domain" description="Band 7" evidence="2">
    <location>
        <begin position="32"/>
        <end position="195"/>
    </location>
</feature>
<protein>
    <submittedName>
        <fullName evidence="3">Spfh domain, band 7 family protein</fullName>
    </submittedName>
</protein>
<evidence type="ECO:0000313" key="3">
    <source>
        <dbReference type="EMBL" id="PQJ75977.1"/>
    </source>
</evidence>
<dbReference type="PROSITE" id="PS51257">
    <property type="entry name" value="PROKAR_LIPOPROTEIN"/>
    <property type="match status" value="1"/>
</dbReference>
<dbReference type="PANTHER" id="PTHR23222:SF0">
    <property type="entry name" value="PROHIBITIN 1"/>
    <property type="match status" value="1"/>
</dbReference>
<accession>A0A2S7WEF7</accession>
<dbReference type="PANTHER" id="PTHR23222">
    <property type="entry name" value="PROHIBITIN"/>
    <property type="match status" value="1"/>
</dbReference>
<evidence type="ECO:0000259" key="2">
    <source>
        <dbReference type="SMART" id="SM00244"/>
    </source>
</evidence>
<dbReference type="Pfam" id="PF01145">
    <property type="entry name" value="Band_7"/>
    <property type="match status" value="1"/>
</dbReference>
<dbReference type="AlphaFoldDB" id="A0A2S7WEF7"/>
<sequence length="288" mass="32157">MLRVIKLKYKLKNLIFMKNQTIAIILLGLISSSCAVIRPGEVGIKQTLGTFSPEVKTQGTILYNPIISKVVKESTQTKNIKLFLSLPSKEGLSVNAEISILHRLHGDKVASVLQNLGKDYESIITSVFRSAASDVCAKFYAKDMHSGMRANIEKEILEKMKLNLEKQADGIELIAVLMKQIQLPQGLASSVERKLQAEQDAMRMEFVLTQEKLEAERKIINAKGERDAQIILTEGLTDGIIRIKAIEAFRELSKSMNSKIIITDGKTPLFIGNEDKTSNKEVDKKEKK</sequence>
<reference evidence="3 4" key="1">
    <citation type="submission" date="2016-12" db="EMBL/GenBank/DDBJ databases">
        <title>Trade-off between light-utilization and light-protection in marine flavobacteria.</title>
        <authorList>
            <person name="Kumagai Y."/>
            <person name="Yoshizawa S."/>
            <person name="Kogure K."/>
            <person name="Iwasaki W."/>
        </authorList>
    </citation>
    <scope>NUCLEOTIDE SEQUENCE [LARGE SCALE GENOMIC DNA]</scope>
    <source>
        <strain evidence="3 4">KCTC 22729</strain>
    </source>
</reference>
<dbReference type="SUPFAM" id="SSF117892">
    <property type="entry name" value="Band 7/SPFH domain"/>
    <property type="match status" value="1"/>
</dbReference>
<dbReference type="GO" id="GO:0016020">
    <property type="term" value="C:membrane"/>
    <property type="evidence" value="ECO:0007669"/>
    <property type="project" value="UniProtKB-SubCell"/>
</dbReference>
<evidence type="ECO:0000313" key="4">
    <source>
        <dbReference type="Proteomes" id="UP000237608"/>
    </source>
</evidence>
<comment type="subcellular location">
    <subcellularLocation>
        <location evidence="1">Membrane</location>
        <topology evidence="1">Single-pass membrane protein</topology>
    </subcellularLocation>
</comment>
<dbReference type="PRINTS" id="PR00679">
    <property type="entry name" value="PROHIBITIN"/>
</dbReference>